<organism evidence="3 5">
    <name type="scientific">Lactobacillus kefiranofaciens</name>
    <dbReference type="NCBI Taxonomy" id="267818"/>
    <lineage>
        <taxon>Bacteria</taxon>
        <taxon>Bacillati</taxon>
        <taxon>Bacillota</taxon>
        <taxon>Bacilli</taxon>
        <taxon>Lactobacillales</taxon>
        <taxon>Lactobacillaceae</taxon>
        <taxon>Lactobacillus</taxon>
    </lineage>
</organism>
<dbReference type="Gene3D" id="1.10.510.10">
    <property type="entry name" value="Transferase(Phosphotransferase) domain 1"/>
    <property type="match status" value="1"/>
</dbReference>
<keyword evidence="4" id="KW-1185">Reference proteome</keyword>
<keyword evidence="3" id="KW-0418">Kinase</keyword>
<dbReference type="RefSeq" id="WP_013855361.1">
    <property type="nucleotide sequence ID" value="NZ_CP123737.1"/>
</dbReference>
<evidence type="ECO:0000313" key="3">
    <source>
        <dbReference type="EMBL" id="WGO87042.1"/>
    </source>
</evidence>
<reference evidence="3" key="3">
    <citation type="submission" date="2023-04" db="EMBL/GenBank/DDBJ databases">
        <authorList>
            <person name="Wang Y."/>
        </authorList>
    </citation>
    <scope>NUCLEOTIDE SEQUENCE</scope>
    <source>
        <strain evidence="3">ZW18</strain>
        <plasmid evidence="3">unnamed1</plasmid>
    </source>
</reference>
<dbReference type="InterPro" id="IPR000719">
    <property type="entry name" value="Prot_kinase_dom"/>
</dbReference>
<dbReference type="SMART" id="SM00220">
    <property type="entry name" value="S_TKc"/>
    <property type="match status" value="1"/>
</dbReference>
<evidence type="ECO:0000313" key="2">
    <source>
        <dbReference type="EMBL" id="SDA67075.1"/>
    </source>
</evidence>
<dbReference type="Proteomes" id="UP000181860">
    <property type="component" value="Unassembled WGS sequence"/>
</dbReference>
<dbReference type="InterPro" id="IPR057929">
    <property type="entry name" value="RamC_N"/>
</dbReference>
<reference evidence="2 4" key="1">
    <citation type="submission" date="2016-10" db="EMBL/GenBank/DDBJ databases">
        <authorList>
            <person name="Varghese N."/>
            <person name="Submissions S."/>
        </authorList>
    </citation>
    <scope>NUCLEOTIDE SEQUENCE [LARGE SCALE GENOMIC DNA]</scope>
    <source>
        <strain evidence="2 4">ATCC 43761</strain>
    </source>
</reference>
<accession>A0AAX3UHA3</accession>
<geneLocation type="plasmid" evidence="3 5">
    <name>unnamed1</name>
</geneLocation>
<keyword evidence="3" id="KW-0808">Transferase</keyword>
<dbReference type="Proteomes" id="UP001242513">
    <property type="component" value="Plasmid unnamed1"/>
</dbReference>
<evidence type="ECO:0000313" key="5">
    <source>
        <dbReference type="Proteomes" id="UP001242513"/>
    </source>
</evidence>
<dbReference type="AlphaFoldDB" id="A0AAX3UHA3"/>
<dbReference type="PANTHER" id="PTHR44167:SF24">
    <property type="entry name" value="SERINE_THREONINE-PROTEIN KINASE CHK2"/>
    <property type="match status" value="1"/>
</dbReference>
<dbReference type="Gene3D" id="1.50.10.20">
    <property type="match status" value="1"/>
</dbReference>
<dbReference type="PANTHER" id="PTHR44167">
    <property type="entry name" value="OVARIAN-SPECIFIC SERINE/THREONINE-PROTEIN KINASE LOK-RELATED"/>
    <property type="match status" value="1"/>
</dbReference>
<keyword evidence="3" id="KW-0614">Plasmid</keyword>
<dbReference type="EMBL" id="FMXC01000034">
    <property type="protein sequence ID" value="SDA67075.1"/>
    <property type="molecule type" value="Genomic_DNA"/>
</dbReference>
<dbReference type="InterPro" id="IPR011009">
    <property type="entry name" value="Kinase-like_dom_sf"/>
</dbReference>
<dbReference type="PROSITE" id="PS50011">
    <property type="entry name" value="PROTEIN_KINASE_DOM"/>
    <property type="match status" value="1"/>
</dbReference>
<dbReference type="GO" id="GO:0005524">
    <property type="term" value="F:ATP binding"/>
    <property type="evidence" value="ECO:0007669"/>
    <property type="project" value="InterPro"/>
</dbReference>
<dbReference type="SUPFAM" id="SSF158745">
    <property type="entry name" value="LanC-like"/>
    <property type="match status" value="1"/>
</dbReference>
<name>A0AAX3UHA3_9LACO</name>
<dbReference type="SUPFAM" id="SSF56112">
    <property type="entry name" value="Protein kinase-like (PK-like)"/>
    <property type="match status" value="1"/>
</dbReference>
<dbReference type="Pfam" id="PF25816">
    <property type="entry name" value="RamC_N"/>
    <property type="match status" value="1"/>
</dbReference>
<protein>
    <submittedName>
        <fullName evidence="2 3">Protein kinase</fullName>
    </submittedName>
</protein>
<reference evidence="3" key="2">
    <citation type="journal article" date="2022" name="Food Funct.">
        <title>Lactobacillus kefiranofaciens ZW18 from Kefir enhances the anti-tumor effect of anti-programmed cell death 1 (PD-1) immunotherapy by modulating the gut microbiota.</title>
        <authorList>
            <person name="Zhao J."/>
            <person name="Wang Y."/>
            <person name="Wang J."/>
            <person name="Lv M."/>
            <person name="Zhou C."/>
            <person name="Jia L."/>
            <person name="Geng W."/>
        </authorList>
    </citation>
    <scope>NUCLEOTIDE SEQUENCE</scope>
    <source>
        <strain evidence="3">ZW18</strain>
    </source>
</reference>
<dbReference type="EMBL" id="CP123737">
    <property type="protein sequence ID" value="WGO87042.1"/>
    <property type="molecule type" value="Genomic_DNA"/>
</dbReference>
<gene>
    <name evidence="3" type="ORF">QEJ78_11975</name>
    <name evidence="2" type="ORF">SAMN02983011_02049</name>
</gene>
<proteinExistence type="predicted"/>
<sequence>MIYNLINLLNLNNIQGSYSFQHDSMWLYCYPKQLKMLNQGWKIHISCYLHDFKKVLTKIMPIIIKYHCFFKVPIREHAFLSLLYGDKPYEETGKIITIYPSQSNQLEKILNELYFAMPNIKYSKIPTDYSFKNSNIFIRYGAFSDKLSYLDDTGIIHSAIKDDKNKPVIDERKVGRYCPKFINLPNFLPKNNVEYNLDLTSIGITNPILLSRKPGCSVYEIKYNHKPAIMKLAFKNSVLDFMSRDGISRLQNEISFLTKFKKLAYIPDLYFSLTNDQICLVIEEKCSGISLDRIFDASEYNHLLTTQNKRKIIKKISLQLRKIHQMGIILRDFAPNNIMINSNQQIKFIDFENTAMIGEKFPFSGATPGYFNTHDVKRNTYAADIYGLGAIIFFLNTSFLPYFKECFESKKALKNKLMTVALKTNPSDLKLTLIGIDLMINTPKTLYKNILSLKKIKTDEIFTQDISFNTIKNTKKYLKNRIQQMDFNNKHRLLKPGLFDLNTSYLSINFGIIGLLFLIKEYTVKTKSDEFLTTFDKIINWININYKNQIHCSNLINGEISLLDLINWRYKSEYKNLKLKILRIIKQSKIKDTSLFTGLAGQILTLSKAYSQESDKRLKRIEKDILKQKFVIFIQNYTFNKDLSLSTGLAGVCLAIHSYPLLNKLHKERYLNNMLNIGLKSIDNDHINLYDKAIFLSNFVNNESIFKKTYELLVKINNYCIYQSPGLLDGLSLLLLLASKLRNSELVTKYSCIIFTLSNSKNGINLWPFPYQAIPNDYSFLNGTTGIYYALLKSNY</sequence>
<evidence type="ECO:0000313" key="4">
    <source>
        <dbReference type="Proteomes" id="UP000181860"/>
    </source>
</evidence>
<dbReference type="Pfam" id="PF00069">
    <property type="entry name" value="Pkinase"/>
    <property type="match status" value="1"/>
</dbReference>
<feature type="domain" description="Protein kinase" evidence="1">
    <location>
        <begin position="194"/>
        <end position="494"/>
    </location>
</feature>
<dbReference type="GO" id="GO:0004672">
    <property type="term" value="F:protein kinase activity"/>
    <property type="evidence" value="ECO:0007669"/>
    <property type="project" value="InterPro"/>
</dbReference>
<evidence type="ECO:0000259" key="1">
    <source>
        <dbReference type="PROSITE" id="PS50011"/>
    </source>
</evidence>